<dbReference type="GO" id="GO:0047545">
    <property type="term" value="F:(S)-2-hydroxyglutarate dehydrogenase activity"/>
    <property type="evidence" value="ECO:0007669"/>
    <property type="project" value="UniProtKB-EC"/>
</dbReference>
<dbReference type="OMA" id="GVHFTRM"/>
<evidence type="ECO:0000256" key="6">
    <source>
        <dbReference type="ARBA" id="ARBA00037941"/>
    </source>
</evidence>
<evidence type="ECO:0000259" key="9">
    <source>
        <dbReference type="Pfam" id="PF01266"/>
    </source>
</evidence>
<dbReference type="InterPro" id="IPR036188">
    <property type="entry name" value="FAD/NAD-bd_sf"/>
</dbReference>
<feature type="domain" description="FAD dependent oxidoreductase" evidence="9">
    <location>
        <begin position="104"/>
        <end position="475"/>
    </location>
</feature>
<proteinExistence type="inferred from homology"/>
<comment type="similarity">
    <text evidence="6">Belongs to the L2HGDH family.</text>
</comment>
<dbReference type="eggNOG" id="KOG2665">
    <property type="taxonomic scope" value="Eukaryota"/>
</dbReference>
<organism evidence="10 11">
    <name type="scientific">Thalassiosira oceanica</name>
    <name type="common">Marine diatom</name>
    <dbReference type="NCBI Taxonomy" id="159749"/>
    <lineage>
        <taxon>Eukaryota</taxon>
        <taxon>Sar</taxon>
        <taxon>Stramenopiles</taxon>
        <taxon>Ochrophyta</taxon>
        <taxon>Bacillariophyta</taxon>
        <taxon>Coscinodiscophyceae</taxon>
        <taxon>Thalassiosirophycidae</taxon>
        <taxon>Thalassiosirales</taxon>
        <taxon>Thalassiosiraceae</taxon>
        <taxon>Thalassiosira</taxon>
    </lineage>
</organism>
<dbReference type="PANTHER" id="PTHR43104:SF4">
    <property type="entry name" value="L-2-HYDROXYGLUTARATE DEHYDROGENASE, MITOCHONDRIAL"/>
    <property type="match status" value="1"/>
</dbReference>
<dbReference type="InterPro" id="IPR006076">
    <property type="entry name" value="FAD-dep_OxRdtase"/>
</dbReference>
<dbReference type="EC" id="1.1.99.2" evidence="7"/>
<dbReference type="OrthoDB" id="498204at2759"/>
<evidence type="ECO:0000256" key="7">
    <source>
        <dbReference type="ARBA" id="ARBA00038878"/>
    </source>
</evidence>
<evidence type="ECO:0000256" key="3">
    <source>
        <dbReference type="ARBA" id="ARBA00022827"/>
    </source>
</evidence>
<keyword evidence="11" id="KW-1185">Reference proteome</keyword>
<evidence type="ECO:0000256" key="1">
    <source>
        <dbReference type="ARBA" id="ARBA00001974"/>
    </source>
</evidence>
<evidence type="ECO:0000313" key="10">
    <source>
        <dbReference type="EMBL" id="EJK44448.1"/>
    </source>
</evidence>
<dbReference type="Gene3D" id="3.30.9.10">
    <property type="entry name" value="D-Amino Acid Oxidase, subunit A, domain 2"/>
    <property type="match status" value="1"/>
</dbReference>
<dbReference type="AlphaFoldDB" id="K0QYU2"/>
<sequence length="481" mass="53006">MPASQREARDEEEERERWMRLSTTELASIGSSHRWRLSDRWSPITSFASRHLGSHQVASTRRTIFCIGWSVRKPQGQGGGRPSRCYDMRRSMLCCRQAAHRIETCVVGSGVVGLAIARSLSKAGHEVIVLEEAGAIGSGISSRNSEVIHAGLYYSRESQPYKSRFCVEGKRRLYEYCRERDIPHKNCGKLLVATDAEQRDFGLPKLVELATRNGVGDLSILSEEDVKYIEPEVRCAGAVLSPSTGIVDSHSLMLSLLGDAEDSGAVLALQSRVNGGRRENDSIVLEVDGSEIACDHVVIAAGLSSHAIARKIITTSDENVRIPRQFFAKGNYYKLENQSHGFSRLVYPLPDDKGGLGIHATIDLSGTLKFGPDVEWLPPQTTVDDLDLSVDRSRADLFYDAVRRYWPHLSEGNLVPDYSGIRPKLIHPDIDRSEGNSADFAFAGQEQHGVQGLLVCLGIESPGLTSCLAIGDYAALLMQRR</sequence>
<comment type="caution">
    <text evidence="10">The sequence shown here is derived from an EMBL/GenBank/DDBJ whole genome shotgun (WGS) entry which is preliminary data.</text>
</comment>
<name>K0QYU2_THAOC</name>
<comment type="catalytic activity">
    <reaction evidence="5">
        <text>(S)-2-hydroxyglutarate + A = 2-oxoglutarate + AH2</text>
        <dbReference type="Rhea" id="RHEA:21252"/>
        <dbReference type="ChEBI" id="CHEBI:13193"/>
        <dbReference type="ChEBI" id="CHEBI:16782"/>
        <dbReference type="ChEBI" id="CHEBI:16810"/>
        <dbReference type="ChEBI" id="CHEBI:17499"/>
        <dbReference type="EC" id="1.1.99.2"/>
    </reaction>
</comment>
<evidence type="ECO:0000256" key="2">
    <source>
        <dbReference type="ARBA" id="ARBA00022630"/>
    </source>
</evidence>
<protein>
    <recommendedName>
        <fullName evidence="8">L-2-hydroxyglutarate dehydrogenase, mitochondrial</fullName>
        <ecNumber evidence="7">1.1.99.2</ecNumber>
    </recommendedName>
</protein>
<evidence type="ECO:0000256" key="8">
    <source>
        <dbReference type="ARBA" id="ARBA00041137"/>
    </source>
</evidence>
<dbReference type="Gene3D" id="3.50.50.60">
    <property type="entry name" value="FAD/NAD(P)-binding domain"/>
    <property type="match status" value="1"/>
</dbReference>
<keyword evidence="3" id="KW-0274">FAD</keyword>
<keyword evidence="2" id="KW-0285">Flavoprotein</keyword>
<dbReference type="PANTHER" id="PTHR43104">
    <property type="entry name" value="L-2-HYDROXYGLUTARATE DEHYDROGENASE, MITOCHONDRIAL"/>
    <property type="match status" value="1"/>
</dbReference>
<dbReference type="SUPFAM" id="SSF51905">
    <property type="entry name" value="FAD/NAD(P)-binding domain"/>
    <property type="match status" value="1"/>
</dbReference>
<gene>
    <name evidence="10" type="ORF">THAOC_37005</name>
</gene>
<dbReference type="Pfam" id="PF01266">
    <property type="entry name" value="DAO"/>
    <property type="match status" value="1"/>
</dbReference>
<evidence type="ECO:0000256" key="4">
    <source>
        <dbReference type="ARBA" id="ARBA00023002"/>
    </source>
</evidence>
<comment type="cofactor">
    <cofactor evidence="1">
        <name>FAD</name>
        <dbReference type="ChEBI" id="CHEBI:57692"/>
    </cofactor>
</comment>
<dbReference type="EMBL" id="AGNL01049661">
    <property type="protein sequence ID" value="EJK44448.1"/>
    <property type="molecule type" value="Genomic_DNA"/>
</dbReference>
<reference evidence="10 11" key="1">
    <citation type="journal article" date="2012" name="Genome Biol.">
        <title>Genome and low-iron response of an oceanic diatom adapted to chronic iron limitation.</title>
        <authorList>
            <person name="Lommer M."/>
            <person name="Specht M."/>
            <person name="Roy A.S."/>
            <person name="Kraemer L."/>
            <person name="Andreson R."/>
            <person name="Gutowska M.A."/>
            <person name="Wolf J."/>
            <person name="Bergner S.V."/>
            <person name="Schilhabel M.B."/>
            <person name="Klostermeier U.C."/>
            <person name="Beiko R.G."/>
            <person name="Rosenstiel P."/>
            <person name="Hippler M."/>
            <person name="Laroche J."/>
        </authorList>
    </citation>
    <scope>NUCLEOTIDE SEQUENCE [LARGE SCALE GENOMIC DNA]</scope>
    <source>
        <strain evidence="10 11">CCMP1005</strain>
    </source>
</reference>
<accession>K0QYU2</accession>
<dbReference type="Proteomes" id="UP000266841">
    <property type="component" value="Unassembled WGS sequence"/>
</dbReference>
<evidence type="ECO:0000313" key="11">
    <source>
        <dbReference type="Proteomes" id="UP000266841"/>
    </source>
</evidence>
<evidence type="ECO:0000256" key="5">
    <source>
        <dbReference type="ARBA" id="ARBA00036066"/>
    </source>
</evidence>
<keyword evidence="4" id="KW-0560">Oxidoreductase</keyword>